<dbReference type="GO" id="GO:0005886">
    <property type="term" value="C:plasma membrane"/>
    <property type="evidence" value="ECO:0007669"/>
    <property type="project" value="TreeGrafter"/>
</dbReference>
<keyword evidence="1" id="KW-0812">Transmembrane</keyword>
<dbReference type="AlphaFoldDB" id="A0A0F3ISF0"/>
<dbReference type="EMBL" id="LAJY01000545">
    <property type="protein sequence ID" value="KJV08529.1"/>
    <property type="molecule type" value="Genomic_DNA"/>
</dbReference>
<feature type="transmembrane region" description="Helical" evidence="1">
    <location>
        <begin position="28"/>
        <end position="45"/>
    </location>
</feature>
<dbReference type="Proteomes" id="UP000033774">
    <property type="component" value="Unassembled WGS sequence"/>
</dbReference>
<protein>
    <submittedName>
        <fullName evidence="2">Flagellar biosynthesis protein FlhA</fullName>
    </submittedName>
</protein>
<dbReference type="Pfam" id="PF00771">
    <property type="entry name" value="FHIPEP"/>
    <property type="match status" value="1"/>
</dbReference>
<keyword evidence="1" id="KW-0472">Membrane</keyword>
<dbReference type="PANTHER" id="PTHR30161">
    <property type="entry name" value="FLAGELLAR EXPORT PROTEIN, MEMBRANE FLHA SUBUNIT-RELATED"/>
    <property type="match status" value="1"/>
</dbReference>
<keyword evidence="2" id="KW-0969">Cilium</keyword>
<dbReference type="GO" id="GO:0044780">
    <property type="term" value="P:bacterial-type flagellum assembly"/>
    <property type="evidence" value="ECO:0007669"/>
    <property type="project" value="TreeGrafter"/>
</dbReference>
<organism evidence="2 3">
    <name type="scientific">Elstera litoralis</name>
    <dbReference type="NCBI Taxonomy" id="552518"/>
    <lineage>
        <taxon>Bacteria</taxon>
        <taxon>Pseudomonadati</taxon>
        <taxon>Pseudomonadota</taxon>
        <taxon>Alphaproteobacteria</taxon>
        <taxon>Rhodospirillales</taxon>
        <taxon>Rhodospirillaceae</taxon>
        <taxon>Elstera</taxon>
    </lineage>
</organism>
<feature type="non-terminal residue" evidence="2">
    <location>
        <position position="127"/>
    </location>
</feature>
<evidence type="ECO:0000256" key="1">
    <source>
        <dbReference type="SAM" id="Phobius"/>
    </source>
</evidence>
<dbReference type="InterPro" id="IPR001712">
    <property type="entry name" value="T3SS_FHIPEP"/>
</dbReference>
<feature type="transmembrane region" description="Helical" evidence="1">
    <location>
        <begin position="77"/>
        <end position="94"/>
    </location>
</feature>
<gene>
    <name evidence="2" type="primary">flhA</name>
    <name evidence="2" type="ORF">VZ95_17200</name>
</gene>
<evidence type="ECO:0000313" key="3">
    <source>
        <dbReference type="Proteomes" id="UP000033774"/>
    </source>
</evidence>
<sequence>MAIVPANAQARAKDALKIGQGLLVRGEMWLALGVIAILVMLILPMPTWLLDFMLGISIASSVLILMVTLFIQRPTDLSSFPTILLMTTLLRLALNMASTRLILSNGHQGTAAAGHVIETFGNLLMSG</sequence>
<keyword evidence="2" id="KW-0966">Cell projection</keyword>
<dbReference type="GO" id="GO:0009306">
    <property type="term" value="P:protein secretion"/>
    <property type="evidence" value="ECO:0007669"/>
    <property type="project" value="InterPro"/>
</dbReference>
<keyword evidence="1" id="KW-1133">Transmembrane helix</keyword>
<evidence type="ECO:0000313" key="2">
    <source>
        <dbReference type="EMBL" id="KJV08529.1"/>
    </source>
</evidence>
<comment type="caution">
    <text evidence="2">The sequence shown here is derived from an EMBL/GenBank/DDBJ whole genome shotgun (WGS) entry which is preliminary data.</text>
</comment>
<dbReference type="PANTHER" id="PTHR30161:SF1">
    <property type="entry name" value="FLAGELLAR BIOSYNTHESIS PROTEIN FLHA-RELATED"/>
    <property type="match status" value="1"/>
</dbReference>
<name>A0A0F3ISF0_9PROT</name>
<reference evidence="2 3" key="1">
    <citation type="submission" date="2015-03" db="EMBL/GenBank/DDBJ databases">
        <title>Draft genome sequence of Elstera litoralis.</title>
        <authorList>
            <person name="Rahalkar M.C."/>
            <person name="Dhakephalkar P.K."/>
            <person name="Pore S.D."/>
            <person name="Arora P."/>
            <person name="Kapse N.G."/>
            <person name="Pandit P.S."/>
        </authorList>
    </citation>
    <scope>NUCLEOTIDE SEQUENCE [LARGE SCALE GENOMIC DNA]</scope>
    <source>
        <strain evidence="2 3">Dia-1</strain>
    </source>
</reference>
<dbReference type="PRINTS" id="PR00949">
    <property type="entry name" value="TYPE3IMAPROT"/>
</dbReference>
<accession>A0A0F3ISF0</accession>
<keyword evidence="3" id="KW-1185">Reference proteome</keyword>
<keyword evidence="2" id="KW-0282">Flagellum</keyword>
<proteinExistence type="predicted"/>
<feature type="transmembrane region" description="Helical" evidence="1">
    <location>
        <begin position="52"/>
        <end position="71"/>
    </location>
</feature>